<dbReference type="InterPro" id="IPR036259">
    <property type="entry name" value="MFS_trans_sf"/>
</dbReference>
<keyword evidence="4 6" id="KW-0472">Membrane</keyword>
<dbReference type="Gene3D" id="1.20.1250.20">
    <property type="entry name" value="MFS general substrate transporter like domains"/>
    <property type="match status" value="1"/>
</dbReference>
<feature type="transmembrane region" description="Helical" evidence="6">
    <location>
        <begin position="116"/>
        <end position="134"/>
    </location>
</feature>
<dbReference type="InterPro" id="IPR011701">
    <property type="entry name" value="MFS"/>
</dbReference>
<evidence type="ECO:0000256" key="6">
    <source>
        <dbReference type="SAM" id="Phobius"/>
    </source>
</evidence>
<accession>A0ABP0CLZ5</accession>
<organism evidence="8 9">
    <name type="scientific">Sporothrix bragantina</name>
    <dbReference type="NCBI Taxonomy" id="671064"/>
    <lineage>
        <taxon>Eukaryota</taxon>
        <taxon>Fungi</taxon>
        <taxon>Dikarya</taxon>
        <taxon>Ascomycota</taxon>
        <taxon>Pezizomycotina</taxon>
        <taxon>Sordariomycetes</taxon>
        <taxon>Sordariomycetidae</taxon>
        <taxon>Ophiostomatales</taxon>
        <taxon>Ophiostomataceae</taxon>
        <taxon>Sporothrix</taxon>
    </lineage>
</organism>
<dbReference type="SUPFAM" id="SSF103473">
    <property type="entry name" value="MFS general substrate transporter"/>
    <property type="match status" value="1"/>
</dbReference>
<dbReference type="PROSITE" id="PS50850">
    <property type="entry name" value="MFS"/>
    <property type="match status" value="1"/>
</dbReference>
<comment type="subcellular location">
    <subcellularLocation>
        <location evidence="1">Membrane</location>
        <topology evidence="1">Multi-pass membrane protein</topology>
    </subcellularLocation>
</comment>
<evidence type="ECO:0000259" key="7">
    <source>
        <dbReference type="PROSITE" id="PS50850"/>
    </source>
</evidence>
<evidence type="ECO:0000256" key="2">
    <source>
        <dbReference type="ARBA" id="ARBA00022692"/>
    </source>
</evidence>
<dbReference type="Pfam" id="PF07690">
    <property type="entry name" value="MFS_1"/>
    <property type="match status" value="1"/>
</dbReference>
<keyword evidence="9" id="KW-1185">Reference proteome</keyword>
<feature type="transmembrane region" description="Helical" evidence="6">
    <location>
        <begin position="141"/>
        <end position="160"/>
    </location>
</feature>
<dbReference type="PANTHER" id="PTHR23507:SF1">
    <property type="entry name" value="FI18259P1-RELATED"/>
    <property type="match status" value="1"/>
</dbReference>
<dbReference type="EMBL" id="CAWUHC010000112">
    <property type="protein sequence ID" value="CAK7233122.1"/>
    <property type="molecule type" value="Genomic_DNA"/>
</dbReference>
<evidence type="ECO:0000256" key="1">
    <source>
        <dbReference type="ARBA" id="ARBA00004141"/>
    </source>
</evidence>
<keyword evidence="3 6" id="KW-1133">Transmembrane helix</keyword>
<sequence length="352" mass="38313">MTNASNEETPLLGDGQRVDPGDASVLDDDAVCAAHRRRVIVVTFAMIILVDFAAFFSDAPQTKILEGVICNRYYGINNSTRGDGHAGISLIGDAAPDCTAGPVQAELATINQMLNTFTQLPGFFVAIPLGIAADRYGRRPVLFLTFIGALIQDFIAKAILWRPDLFTPRLIWLSSLASFVGGGSTVATAIVFLVVADVAAPQQRAQLFFTMTACERIGEIVGTPLCTLLMYNFGPWVPYILSAVLTTLGLAGNYIFMPETLQHKPVTSVPAGEEEHETVVEAETPLSNESNEQAQLTAKVPSFISKFRPLLKRNVIAVVIAFFVSSLGRQSSSFFLQYIHQRFGWSYEKVSP</sequence>
<evidence type="ECO:0000313" key="9">
    <source>
        <dbReference type="Proteomes" id="UP001642406"/>
    </source>
</evidence>
<evidence type="ECO:0000256" key="5">
    <source>
        <dbReference type="SAM" id="MobiDB-lite"/>
    </source>
</evidence>
<proteinExistence type="predicted"/>
<keyword evidence="2 6" id="KW-0812">Transmembrane</keyword>
<feature type="transmembrane region" description="Helical" evidence="6">
    <location>
        <begin position="39"/>
        <end position="57"/>
    </location>
</feature>
<feature type="domain" description="Major facilitator superfamily (MFS) profile" evidence="7">
    <location>
        <begin position="47"/>
        <end position="352"/>
    </location>
</feature>
<feature type="transmembrane region" description="Helical" evidence="6">
    <location>
        <begin position="236"/>
        <end position="256"/>
    </location>
</feature>
<evidence type="ECO:0000313" key="8">
    <source>
        <dbReference type="EMBL" id="CAK7233122.1"/>
    </source>
</evidence>
<comment type="caution">
    <text evidence="8">The sequence shown here is derived from an EMBL/GenBank/DDBJ whole genome shotgun (WGS) entry which is preliminary data.</text>
</comment>
<dbReference type="Proteomes" id="UP001642406">
    <property type="component" value="Unassembled WGS sequence"/>
</dbReference>
<feature type="transmembrane region" description="Helical" evidence="6">
    <location>
        <begin position="172"/>
        <end position="195"/>
    </location>
</feature>
<reference evidence="8 9" key="1">
    <citation type="submission" date="2024-01" db="EMBL/GenBank/DDBJ databases">
        <authorList>
            <person name="Allen C."/>
            <person name="Tagirdzhanova G."/>
        </authorList>
    </citation>
    <scope>NUCLEOTIDE SEQUENCE [LARGE SCALE GENOMIC DNA]</scope>
</reference>
<dbReference type="InterPro" id="IPR020846">
    <property type="entry name" value="MFS_dom"/>
</dbReference>
<feature type="region of interest" description="Disordered" evidence="5">
    <location>
        <begin position="1"/>
        <end position="20"/>
    </location>
</feature>
<evidence type="ECO:0000256" key="4">
    <source>
        <dbReference type="ARBA" id="ARBA00023136"/>
    </source>
</evidence>
<dbReference type="PANTHER" id="PTHR23507">
    <property type="entry name" value="ZGC:174356"/>
    <property type="match status" value="1"/>
</dbReference>
<name>A0ABP0CLZ5_9PEZI</name>
<dbReference type="PROSITE" id="PS00216">
    <property type="entry name" value="SUGAR_TRANSPORT_1"/>
    <property type="match status" value="1"/>
</dbReference>
<dbReference type="InterPro" id="IPR005829">
    <property type="entry name" value="Sugar_transporter_CS"/>
</dbReference>
<evidence type="ECO:0000256" key="3">
    <source>
        <dbReference type="ARBA" id="ARBA00022989"/>
    </source>
</evidence>
<protein>
    <recommendedName>
        <fullName evidence="7">Major facilitator superfamily (MFS) profile domain-containing protein</fullName>
    </recommendedName>
</protein>
<gene>
    <name evidence="8" type="ORF">SBRCBS47491_008500</name>
</gene>